<proteinExistence type="predicted"/>
<dbReference type="VEuPathDB" id="FungiDB:AeMF1_018838"/>
<protein>
    <submittedName>
        <fullName evidence="1">Uncharacterized protein</fullName>
    </submittedName>
</protein>
<dbReference type="SUPFAM" id="SSF48371">
    <property type="entry name" value="ARM repeat"/>
    <property type="match status" value="1"/>
</dbReference>
<organism evidence="1 2">
    <name type="scientific">Aphanomyces euteiches</name>
    <dbReference type="NCBI Taxonomy" id="100861"/>
    <lineage>
        <taxon>Eukaryota</taxon>
        <taxon>Sar</taxon>
        <taxon>Stramenopiles</taxon>
        <taxon>Oomycota</taxon>
        <taxon>Saprolegniomycetes</taxon>
        <taxon>Saprolegniales</taxon>
        <taxon>Verrucalvaceae</taxon>
        <taxon>Aphanomyces</taxon>
    </lineage>
</organism>
<sequence length="414" mass="45458">MSSTIVSHGKRVTKASVPSYKMRDASAPIAEVAESKPGPPAAAITLTAESVQEQIRLLLSGTPDEVKRAIGTIYSASHDQVSMELFITNSGIPPLLRQACRHQKLSESSRALRLLFQLFLNHHQIDIADKIIAVTRVKSLPLEQKNALRLLLAFVYVMPLPDIHPAKSDIVDAIKETFKQLLRHLWYGSSLDVALSLDCLSFISVTPVYLEPLMSLMDTPLPKPVGGTQLSRASTYLNVSHEPSSLSPQTSPRRSSWLNIRRQSAKLLESGLGMLKDMLAVRTPTVYNGVNGLAHIATVGTLTEREAVTMIVLEWGKHDRVDDVQSVCASFCKALVSKLGGTDVADIHKIQAISCIEQLVQRDGMRLHLLEAGLSPELYLLVQLGTEGPRHHAERVLAALLEKPDVAEFFKPPE</sequence>
<dbReference type="InterPro" id="IPR016024">
    <property type="entry name" value="ARM-type_fold"/>
</dbReference>
<gene>
    <name evidence="1" type="ORF">Ae201684_000814</name>
</gene>
<reference evidence="1 2" key="1">
    <citation type="submission" date="2019-07" db="EMBL/GenBank/DDBJ databases">
        <title>Genomics analysis of Aphanomyces spp. identifies a new class of oomycete effector associated with host adaptation.</title>
        <authorList>
            <person name="Gaulin E."/>
        </authorList>
    </citation>
    <scope>NUCLEOTIDE SEQUENCE [LARGE SCALE GENOMIC DNA]</scope>
    <source>
        <strain evidence="1 2">ATCC 201684</strain>
    </source>
</reference>
<evidence type="ECO:0000313" key="2">
    <source>
        <dbReference type="Proteomes" id="UP000481153"/>
    </source>
</evidence>
<accession>A0A6G0XUW2</accession>
<dbReference type="EMBL" id="VJMJ01000009">
    <property type="protein sequence ID" value="KAF0744326.1"/>
    <property type="molecule type" value="Genomic_DNA"/>
</dbReference>
<dbReference type="Proteomes" id="UP000481153">
    <property type="component" value="Unassembled WGS sequence"/>
</dbReference>
<dbReference type="AlphaFoldDB" id="A0A6G0XUW2"/>
<keyword evidence="2" id="KW-1185">Reference proteome</keyword>
<evidence type="ECO:0000313" key="1">
    <source>
        <dbReference type="EMBL" id="KAF0744326.1"/>
    </source>
</evidence>
<name>A0A6G0XUW2_9STRA</name>
<comment type="caution">
    <text evidence="1">The sequence shown here is derived from an EMBL/GenBank/DDBJ whole genome shotgun (WGS) entry which is preliminary data.</text>
</comment>